<dbReference type="InterPro" id="IPR016639">
    <property type="entry name" value="GST_Omega/GSH"/>
</dbReference>
<dbReference type="Pfam" id="PF13409">
    <property type="entry name" value="GST_N_2"/>
    <property type="match status" value="1"/>
</dbReference>
<dbReference type="InterPro" id="IPR036282">
    <property type="entry name" value="Glutathione-S-Trfase_C_sf"/>
</dbReference>
<dbReference type="SFLD" id="SFLDS00019">
    <property type="entry name" value="Glutathione_Transferase_(cytos"/>
    <property type="match status" value="1"/>
</dbReference>
<dbReference type="SUPFAM" id="SSF47616">
    <property type="entry name" value="GST C-terminal domain-like"/>
    <property type="match status" value="1"/>
</dbReference>
<dbReference type="InterPro" id="IPR010987">
    <property type="entry name" value="Glutathione-S-Trfase_C-like"/>
</dbReference>
<feature type="domain" description="GST C-terminal" evidence="4">
    <location>
        <begin position="168"/>
        <end position="295"/>
    </location>
</feature>
<evidence type="ECO:0000256" key="1">
    <source>
        <dbReference type="PIRSR" id="PIRSR015753-1"/>
    </source>
</evidence>
<dbReference type="Pfam" id="PF13410">
    <property type="entry name" value="GST_C_2"/>
    <property type="match status" value="1"/>
</dbReference>
<feature type="binding site" evidence="2">
    <location>
        <begin position="126"/>
        <end position="129"/>
    </location>
    <ligand>
        <name>glutathione</name>
        <dbReference type="ChEBI" id="CHEBI:57925"/>
    </ligand>
</feature>
<proteinExistence type="predicted"/>
<dbReference type="SUPFAM" id="SSF52833">
    <property type="entry name" value="Thioredoxin-like"/>
    <property type="match status" value="1"/>
</dbReference>
<dbReference type="AlphaFoldDB" id="A0A917Z648"/>
<protein>
    <submittedName>
        <fullName evidence="5">Glutathione-dependent reductase</fullName>
    </submittedName>
</protein>
<evidence type="ECO:0000313" key="5">
    <source>
        <dbReference type="EMBL" id="GGO75826.1"/>
    </source>
</evidence>
<dbReference type="Gene3D" id="3.40.30.10">
    <property type="entry name" value="Glutaredoxin"/>
    <property type="match status" value="1"/>
</dbReference>
<dbReference type="GO" id="GO:0005737">
    <property type="term" value="C:cytoplasm"/>
    <property type="evidence" value="ECO:0007669"/>
    <property type="project" value="TreeGrafter"/>
</dbReference>
<dbReference type="GO" id="GO:0004364">
    <property type="term" value="F:glutathione transferase activity"/>
    <property type="evidence" value="ECO:0007669"/>
    <property type="project" value="InterPro"/>
</dbReference>
<feature type="site" description="Lowers pKa of active site Cys" evidence="3">
    <location>
        <position position="249"/>
    </location>
</feature>
<dbReference type="EMBL" id="BMLT01000001">
    <property type="protein sequence ID" value="GGO75826.1"/>
    <property type="molecule type" value="Genomic_DNA"/>
</dbReference>
<dbReference type="PANTHER" id="PTHR32419:SF6">
    <property type="entry name" value="GLUTATHIONE S-TRANSFERASE OMEGA-LIKE 1-RELATED"/>
    <property type="match status" value="1"/>
</dbReference>
<dbReference type="CDD" id="cd03190">
    <property type="entry name" value="GST_C_Omega_like"/>
    <property type="match status" value="1"/>
</dbReference>
<feature type="active site" description="Nucleophile" evidence="1">
    <location>
        <position position="54"/>
    </location>
</feature>
<evidence type="ECO:0000313" key="6">
    <source>
        <dbReference type="Proteomes" id="UP000599578"/>
    </source>
</evidence>
<feature type="site" description="Lowers pKa of active site Cys" evidence="3">
    <location>
        <position position="292"/>
    </location>
</feature>
<evidence type="ECO:0000256" key="2">
    <source>
        <dbReference type="PIRSR" id="PIRSR015753-2"/>
    </source>
</evidence>
<feature type="binding site" evidence="2">
    <location>
        <begin position="144"/>
        <end position="145"/>
    </location>
    <ligand>
        <name>glutathione</name>
        <dbReference type="ChEBI" id="CHEBI:57925"/>
    </ligand>
</feature>
<dbReference type="Proteomes" id="UP000599578">
    <property type="component" value="Unassembled WGS sequence"/>
</dbReference>
<dbReference type="SFLD" id="SFLDG01206">
    <property type="entry name" value="Xi.1"/>
    <property type="match status" value="1"/>
</dbReference>
<feature type="binding site" evidence="2">
    <location>
        <position position="87"/>
    </location>
    <ligand>
        <name>glutathione</name>
        <dbReference type="ChEBI" id="CHEBI:57925"/>
    </ligand>
</feature>
<dbReference type="InterPro" id="IPR040079">
    <property type="entry name" value="Glutathione_S-Trfase"/>
</dbReference>
<name>A0A917Z648_9GAMM</name>
<dbReference type="InterPro" id="IPR047047">
    <property type="entry name" value="GST_Omega-like_C"/>
</dbReference>
<comment type="caution">
    <text evidence="5">The sequence shown here is derived from an EMBL/GenBank/DDBJ whole genome shotgun (WGS) entry which is preliminary data.</text>
</comment>
<reference evidence="5 6" key="1">
    <citation type="journal article" date="2014" name="Int. J. Syst. Evol. Microbiol.">
        <title>Complete genome sequence of Corynebacterium casei LMG S-19264T (=DSM 44701T), isolated from a smear-ripened cheese.</title>
        <authorList>
            <consortium name="US DOE Joint Genome Institute (JGI-PGF)"/>
            <person name="Walter F."/>
            <person name="Albersmeier A."/>
            <person name="Kalinowski J."/>
            <person name="Ruckert C."/>
        </authorList>
    </citation>
    <scope>NUCLEOTIDE SEQUENCE [LARGE SCALE GENOMIC DNA]</scope>
    <source>
        <strain evidence="5 6">CGMCC 1.7286</strain>
    </source>
</reference>
<evidence type="ECO:0000256" key="3">
    <source>
        <dbReference type="PIRSR" id="PIRSR015753-3"/>
    </source>
</evidence>
<evidence type="ECO:0000259" key="4">
    <source>
        <dbReference type="PROSITE" id="PS50405"/>
    </source>
</evidence>
<accession>A0A917Z648</accession>
<gene>
    <name evidence="5" type="ORF">GCM10011348_01540</name>
</gene>
<keyword evidence="6" id="KW-1185">Reference proteome</keyword>
<dbReference type="InterPro" id="IPR004045">
    <property type="entry name" value="Glutathione_S-Trfase_N"/>
</dbReference>
<dbReference type="PANTHER" id="PTHR32419">
    <property type="entry name" value="GLUTATHIONYL-HYDROQUINONE REDUCTASE"/>
    <property type="match status" value="1"/>
</dbReference>
<dbReference type="SFLD" id="SFLDG01148">
    <property type="entry name" value="Xi_(cytGST)"/>
    <property type="match status" value="1"/>
</dbReference>
<dbReference type="PIRSF" id="PIRSF015753">
    <property type="entry name" value="GST"/>
    <property type="match status" value="1"/>
</dbReference>
<organism evidence="5 6">
    <name type="scientific">Marinobacterium nitratireducens</name>
    <dbReference type="NCBI Taxonomy" id="518897"/>
    <lineage>
        <taxon>Bacteria</taxon>
        <taxon>Pseudomonadati</taxon>
        <taxon>Pseudomonadota</taxon>
        <taxon>Gammaproteobacteria</taxon>
        <taxon>Oceanospirillales</taxon>
        <taxon>Oceanospirillaceae</taxon>
        <taxon>Marinobacterium</taxon>
    </lineage>
</organism>
<dbReference type="InterPro" id="IPR036249">
    <property type="entry name" value="Thioredoxin-like_sf"/>
</dbReference>
<dbReference type="RefSeq" id="WP_188857372.1">
    <property type="nucleotide sequence ID" value="NZ_BMLT01000001.1"/>
</dbReference>
<sequence>MGLLINGHWHDQWYDTKSHNGRFERDQSRFRDRIGEGPFRAEAGRYHLYVSLACPWAHRTLIAHRLKRLDNIVSISSVHPLMLEHGWEYRQDPVFQNPHYTLGDPLYNSRFHHQLYTRARPDYSGRVTVPVLWDRKEETIVNNESADILRIFNSAFSALAPAGPDLYPKALRREIDAVNERVYAGINNGVYRCGFATSQEAYEEAFGELFEALDEVEARLARQAYLAGNDLTEADWRLFTTLVRFDPVYFGHFKTNQRRIADYPNLSNYLRHLYQQPGIAQTTDFRHIKHHYYGSHATINPTRIVPAGPLMELDKPHDRDRFGPGN</sequence>
<dbReference type="Gene3D" id="1.20.1050.10">
    <property type="match status" value="1"/>
</dbReference>
<feature type="active site" description="Proton donor/acceptor" evidence="1">
    <location>
        <position position="191"/>
    </location>
</feature>
<dbReference type="PROSITE" id="PS50405">
    <property type="entry name" value="GST_CTER"/>
    <property type="match status" value="1"/>
</dbReference>